<organism evidence="1 2">
    <name type="scientific">Crypturellus undulatus</name>
    <dbReference type="NCBI Taxonomy" id="48396"/>
    <lineage>
        <taxon>Eukaryota</taxon>
        <taxon>Metazoa</taxon>
        <taxon>Chordata</taxon>
        <taxon>Craniata</taxon>
        <taxon>Vertebrata</taxon>
        <taxon>Euteleostomi</taxon>
        <taxon>Archelosauria</taxon>
        <taxon>Archosauria</taxon>
        <taxon>Dinosauria</taxon>
        <taxon>Saurischia</taxon>
        <taxon>Theropoda</taxon>
        <taxon>Coelurosauria</taxon>
        <taxon>Aves</taxon>
        <taxon>Palaeognathae</taxon>
        <taxon>Tinamiformes</taxon>
        <taxon>Tinamidae</taxon>
        <taxon>Crypturellus</taxon>
    </lineage>
</organism>
<evidence type="ECO:0000313" key="2">
    <source>
        <dbReference type="Proteomes" id="UP000534426"/>
    </source>
</evidence>
<feature type="non-terminal residue" evidence="1">
    <location>
        <position position="88"/>
    </location>
</feature>
<feature type="non-terminal residue" evidence="1">
    <location>
        <position position="1"/>
    </location>
</feature>
<dbReference type="Proteomes" id="UP000534426">
    <property type="component" value="Unassembled WGS sequence"/>
</dbReference>
<keyword evidence="2" id="KW-1185">Reference proteome</keyword>
<gene>
    <name evidence="1" type="primary">Erv31_14</name>
    <name evidence="1" type="ORF">CRYUND_R15284</name>
</gene>
<reference evidence="1 2" key="1">
    <citation type="submission" date="2019-09" db="EMBL/GenBank/DDBJ databases">
        <title>Bird 10,000 Genomes (B10K) Project - Family phase.</title>
        <authorList>
            <person name="Zhang G."/>
        </authorList>
    </citation>
    <scope>NUCLEOTIDE SEQUENCE [LARGE SCALE GENOMIC DNA]</scope>
    <source>
        <strain evidence="1">B10K-MSB-37135</strain>
        <tissue evidence="1">Heart</tissue>
    </source>
</reference>
<accession>A0A7K4LZ46</accession>
<dbReference type="EMBL" id="VWPW01028644">
    <property type="protein sequence ID" value="NWJ09893.1"/>
    <property type="molecule type" value="Genomic_DNA"/>
</dbReference>
<protein>
    <submittedName>
        <fullName evidence="1">ENR1 protein</fullName>
    </submittedName>
</protein>
<name>A0A7K4LZ46_9AVES</name>
<sequence length="88" mass="10274">TLGQHKLLRRQENLFVTLMKEIAQELNVTSCWICGGVQMTEQWPWRGEGLTPDQLLEWNRTESLETKRSEGWVLSNDVIGQEFIERKG</sequence>
<dbReference type="AlphaFoldDB" id="A0A7K4LZ46"/>
<proteinExistence type="predicted"/>
<evidence type="ECO:0000313" key="1">
    <source>
        <dbReference type="EMBL" id="NWJ09893.1"/>
    </source>
</evidence>
<comment type="caution">
    <text evidence="1">The sequence shown here is derived from an EMBL/GenBank/DDBJ whole genome shotgun (WGS) entry which is preliminary data.</text>
</comment>